<dbReference type="SUPFAM" id="SSF55874">
    <property type="entry name" value="ATPase domain of HSP90 chaperone/DNA topoisomerase II/histidine kinase"/>
    <property type="match status" value="1"/>
</dbReference>
<evidence type="ECO:0000256" key="2">
    <source>
        <dbReference type="ARBA" id="ARBA00004370"/>
    </source>
</evidence>
<evidence type="ECO:0000256" key="9">
    <source>
        <dbReference type="ARBA" id="ARBA00023012"/>
    </source>
</evidence>
<keyword evidence="7 12" id="KW-0418">Kinase</keyword>
<organism evidence="12 13">
    <name type="scientific">Nocardia caishijiensis</name>
    <dbReference type="NCBI Taxonomy" id="184756"/>
    <lineage>
        <taxon>Bacteria</taxon>
        <taxon>Bacillati</taxon>
        <taxon>Actinomycetota</taxon>
        <taxon>Actinomycetes</taxon>
        <taxon>Mycobacteriales</taxon>
        <taxon>Nocardiaceae</taxon>
        <taxon>Nocardia</taxon>
    </lineage>
</organism>
<gene>
    <name evidence="12" type="ORF">FNL39_108163</name>
</gene>
<dbReference type="EMBL" id="VMSD01000008">
    <property type="protein sequence ID" value="KAF0845355.1"/>
    <property type="molecule type" value="Genomic_DNA"/>
</dbReference>
<dbReference type="EC" id="2.7.13.3" evidence="3"/>
<evidence type="ECO:0000313" key="13">
    <source>
        <dbReference type="Proteomes" id="UP000798951"/>
    </source>
</evidence>
<feature type="domain" description="HAMP" evidence="11">
    <location>
        <begin position="332"/>
        <end position="398"/>
    </location>
</feature>
<evidence type="ECO:0000256" key="7">
    <source>
        <dbReference type="ARBA" id="ARBA00022777"/>
    </source>
</evidence>
<dbReference type="InterPro" id="IPR050428">
    <property type="entry name" value="TCS_sensor_his_kinase"/>
</dbReference>
<protein>
    <recommendedName>
        <fullName evidence="3">histidine kinase</fullName>
        <ecNumber evidence="3">2.7.13.3</ecNumber>
    </recommendedName>
</protein>
<keyword evidence="9" id="KW-0902">Two-component regulatory system</keyword>
<evidence type="ECO:0000256" key="6">
    <source>
        <dbReference type="ARBA" id="ARBA00022692"/>
    </source>
</evidence>
<dbReference type="InterPro" id="IPR003594">
    <property type="entry name" value="HATPase_dom"/>
</dbReference>
<keyword evidence="8 10" id="KW-1133">Transmembrane helix</keyword>
<evidence type="ECO:0000256" key="1">
    <source>
        <dbReference type="ARBA" id="ARBA00000085"/>
    </source>
</evidence>
<dbReference type="PANTHER" id="PTHR45436:SF5">
    <property type="entry name" value="SENSOR HISTIDINE KINASE TRCS"/>
    <property type="match status" value="1"/>
</dbReference>
<dbReference type="Gene3D" id="3.30.565.10">
    <property type="entry name" value="Histidine kinase-like ATPase, C-terminal domain"/>
    <property type="match status" value="1"/>
</dbReference>
<dbReference type="InterPro" id="IPR003660">
    <property type="entry name" value="HAMP_dom"/>
</dbReference>
<dbReference type="RefSeq" id="WP_067986620.1">
    <property type="nucleotide sequence ID" value="NZ_VMSD01000008.1"/>
</dbReference>
<evidence type="ECO:0000256" key="5">
    <source>
        <dbReference type="ARBA" id="ARBA00022679"/>
    </source>
</evidence>
<evidence type="ECO:0000256" key="10">
    <source>
        <dbReference type="SAM" id="Phobius"/>
    </source>
</evidence>
<evidence type="ECO:0000259" key="11">
    <source>
        <dbReference type="PROSITE" id="PS50885"/>
    </source>
</evidence>
<accession>A0ABQ6YHV5</accession>
<comment type="subcellular location">
    <subcellularLocation>
        <location evidence="2">Membrane</location>
    </subcellularLocation>
</comment>
<sequence>MFSVRLGVRTRILAIALIPSLTLLGLGLLTAGNLIRDSYQVREWMDDLEQIRPAASELGAAAQAERVLSLRRLTTGETVPELVSARARVDRGFDALVRADARRHEPSPHIPAAHAKFQASITEVRAGIDGRTLAPVEVYRYFNAPFALFHTGFQRAQQVAPDPLFATRISEAVRLLAATEAMSRGNAMGVALWGSDGRAFPVEDFTTQVGFYKAEIAQLITEFGEPRNRLLTEIVASPAWQRVSAMESALTQRLAAPDRTRTPEPPLTLPRWQDAATEVNTKLFAAYAEHLDRARGTAIEAAQRTERSAWITGAVVLVGSVVAMLVAVVLADRIIRRLRRLRDATLTVADTELPRAIRRAKAGESTELAPVLDFGTDEIGAVATAFEQAAKVAVGAAVEEARTREGVRSVFVNIAHRSQVVVHRQLEILDEAESRQQDPALLEVYFQLDHLATRARRNAENLLILGGSRPGRRWTTSVPLLDVLRSAVGETKDYVRVRVSGVPEARVRGTAVADLIHLIAELVDNATAYSPPTTMVEVTAGVVGKGVAVEVTDQGIGLTDTELERYNTLLAAPPDFGFATLSRDSRMGLFVVAQLASTHAVSVRLTDSPYGGVRAIVLVPTTLIDGPQPTVADPGTRTVSR</sequence>
<evidence type="ECO:0000256" key="8">
    <source>
        <dbReference type="ARBA" id="ARBA00022989"/>
    </source>
</evidence>
<dbReference type="Proteomes" id="UP000798951">
    <property type="component" value="Unassembled WGS sequence"/>
</dbReference>
<dbReference type="Pfam" id="PF02518">
    <property type="entry name" value="HATPase_c"/>
    <property type="match status" value="1"/>
</dbReference>
<dbReference type="PANTHER" id="PTHR45436">
    <property type="entry name" value="SENSOR HISTIDINE KINASE YKOH"/>
    <property type="match status" value="1"/>
</dbReference>
<evidence type="ECO:0000256" key="3">
    <source>
        <dbReference type="ARBA" id="ARBA00012438"/>
    </source>
</evidence>
<comment type="caution">
    <text evidence="12">The sequence shown here is derived from an EMBL/GenBank/DDBJ whole genome shotgun (WGS) entry which is preliminary data.</text>
</comment>
<feature type="transmembrane region" description="Helical" evidence="10">
    <location>
        <begin position="309"/>
        <end position="331"/>
    </location>
</feature>
<dbReference type="PROSITE" id="PS50885">
    <property type="entry name" value="HAMP"/>
    <property type="match status" value="1"/>
</dbReference>
<proteinExistence type="predicted"/>
<reference evidence="12 13" key="1">
    <citation type="submission" date="2019-07" db="EMBL/GenBank/DDBJ databases">
        <title>Genomic Encyclopedia of Type Strains, Phase IV (KMG-IV): sequencing the most valuable type-strain genomes for metagenomic binning, comparative biology and taxonomic classification.</title>
        <authorList>
            <person name="Goeker M."/>
        </authorList>
    </citation>
    <scope>NUCLEOTIDE SEQUENCE [LARGE SCALE GENOMIC DNA]</scope>
    <source>
        <strain evidence="12 13">DSM 44831</strain>
    </source>
</reference>
<dbReference type="GO" id="GO:0016301">
    <property type="term" value="F:kinase activity"/>
    <property type="evidence" value="ECO:0007669"/>
    <property type="project" value="UniProtKB-KW"/>
</dbReference>
<keyword evidence="6 10" id="KW-0812">Transmembrane</keyword>
<evidence type="ECO:0000313" key="12">
    <source>
        <dbReference type="EMBL" id="KAF0845355.1"/>
    </source>
</evidence>
<dbReference type="InterPro" id="IPR013587">
    <property type="entry name" value="Nitrate/nitrite_sensing"/>
</dbReference>
<keyword evidence="13" id="KW-1185">Reference proteome</keyword>
<feature type="transmembrane region" description="Helical" evidence="10">
    <location>
        <begin position="12"/>
        <end position="35"/>
    </location>
</feature>
<dbReference type="Gene3D" id="6.10.340.10">
    <property type="match status" value="1"/>
</dbReference>
<dbReference type="SMART" id="SM00387">
    <property type="entry name" value="HATPase_c"/>
    <property type="match status" value="1"/>
</dbReference>
<comment type="catalytic activity">
    <reaction evidence="1">
        <text>ATP + protein L-histidine = ADP + protein N-phospho-L-histidine.</text>
        <dbReference type="EC" id="2.7.13.3"/>
    </reaction>
</comment>
<evidence type="ECO:0000256" key="4">
    <source>
        <dbReference type="ARBA" id="ARBA00022553"/>
    </source>
</evidence>
<keyword evidence="10" id="KW-0472">Membrane</keyword>
<dbReference type="InterPro" id="IPR036890">
    <property type="entry name" value="HATPase_C_sf"/>
</dbReference>
<keyword evidence="4" id="KW-0597">Phosphoprotein</keyword>
<name>A0ABQ6YHV5_9NOCA</name>
<keyword evidence="5" id="KW-0808">Transferase</keyword>
<dbReference type="Pfam" id="PF08376">
    <property type="entry name" value="NIT"/>
    <property type="match status" value="1"/>
</dbReference>